<evidence type="ECO:0000256" key="1">
    <source>
        <dbReference type="SAM" id="MobiDB-lite"/>
    </source>
</evidence>
<name>A0ABV6LPU9_9BACI</name>
<dbReference type="Proteomes" id="UP001589836">
    <property type="component" value="Unassembled WGS sequence"/>
</dbReference>
<keyword evidence="3" id="KW-1185">Reference proteome</keyword>
<feature type="compositionally biased region" description="Acidic residues" evidence="1">
    <location>
        <begin position="174"/>
        <end position="192"/>
    </location>
</feature>
<dbReference type="RefSeq" id="WP_377348154.1">
    <property type="nucleotide sequence ID" value="NZ_JBHLTP010000010.1"/>
</dbReference>
<organism evidence="2 3">
    <name type="scientific">Pontibacillus salicampi</name>
    <dbReference type="NCBI Taxonomy" id="1449801"/>
    <lineage>
        <taxon>Bacteria</taxon>
        <taxon>Bacillati</taxon>
        <taxon>Bacillota</taxon>
        <taxon>Bacilli</taxon>
        <taxon>Bacillales</taxon>
        <taxon>Bacillaceae</taxon>
        <taxon>Pontibacillus</taxon>
    </lineage>
</organism>
<sequence>MKQNRIERGQAITFRIPSDTPDHILRQLQQLKETERRNFSSTIADYVIKGVSQSASTDRETLNIPLPKPLTKAQRDWVKHEYSEALLGSIIYQLITDPVRSSALLASMTSNSLDINEALYLQEQEYREHQEPETVSEGHSEEEASQDEHHVLADWNTMEQASDDDLDNISWENMSEELEEEDSSEEQSEVSAEDFLGGFLDKLNK</sequence>
<feature type="region of interest" description="Disordered" evidence="1">
    <location>
        <begin position="126"/>
        <end position="205"/>
    </location>
</feature>
<evidence type="ECO:0008006" key="4">
    <source>
        <dbReference type="Google" id="ProtNLM"/>
    </source>
</evidence>
<feature type="compositionally biased region" description="Basic and acidic residues" evidence="1">
    <location>
        <begin position="126"/>
        <end position="152"/>
    </location>
</feature>
<accession>A0ABV6LPU9</accession>
<gene>
    <name evidence="2" type="ORF">ACFFGV_12100</name>
</gene>
<evidence type="ECO:0000313" key="2">
    <source>
        <dbReference type="EMBL" id="MFC0524309.1"/>
    </source>
</evidence>
<comment type="caution">
    <text evidence="2">The sequence shown here is derived from an EMBL/GenBank/DDBJ whole genome shotgun (WGS) entry which is preliminary data.</text>
</comment>
<proteinExistence type="predicted"/>
<evidence type="ECO:0000313" key="3">
    <source>
        <dbReference type="Proteomes" id="UP001589836"/>
    </source>
</evidence>
<protein>
    <recommendedName>
        <fullName evidence="4">Plasmid segregation centromere-binding protein ParR</fullName>
    </recommendedName>
</protein>
<dbReference type="EMBL" id="JBHLTP010000010">
    <property type="protein sequence ID" value="MFC0524309.1"/>
    <property type="molecule type" value="Genomic_DNA"/>
</dbReference>
<reference evidence="2 3" key="1">
    <citation type="submission" date="2024-09" db="EMBL/GenBank/DDBJ databases">
        <authorList>
            <person name="Sun Q."/>
            <person name="Mori K."/>
        </authorList>
    </citation>
    <scope>NUCLEOTIDE SEQUENCE [LARGE SCALE GENOMIC DNA]</scope>
    <source>
        <strain evidence="2 3">NCAIM B.02529</strain>
    </source>
</reference>